<dbReference type="OrthoDB" id="9791535at2"/>
<accession>A0A371AZP8</accession>
<reference evidence="1 2" key="1">
    <citation type="submission" date="2018-07" db="EMBL/GenBank/DDBJ databases">
        <title>Anaerosacharophilus polymeroproducens gen. nov. sp. nov., an anaerobic bacterium isolated from salt field.</title>
        <authorList>
            <person name="Kim W."/>
            <person name="Yang S.-H."/>
            <person name="Oh J."/>
            <person name="Lee J.-H."/>
            <person name="Kwon K.K."/>
        </authorList>
    </citation>
    <scope>NUCLEOTIDE SEQUENCE [LARGE SCALE GENOMIC DNA]</scope>
    <source>
        <strain evidence="1 2">MCWD5</strain>
    </source>
</reference>
<sequence length="160" mass="18268">MDGELKSIEKSHAELAMDYFKKGYNCSQSVFLAFCKEYHMDFDTALKISSSFGAGMGRLREVCGAVTGMFMVAGMIYGYNDPNNHAAKTEHYERIQYLAKEFEEKNRSIICRDLLGMGQGKDNPEPELRTAEYYKKRPCIELVGIAAEIMEKYIEENEIN</sequence>
<dbReference type="AlphaFoldDB" id="A0A371AZP8"/>
<evidence type="ECO:0000313" key="2">
    <source>
        <dbReference type="Proteomes" id="UP000255036"/>
    </source>
</evidence>
<comment type="caution">
    <text evidence="1">The sequence shown here is derived from an EMBL/GenBank/DDBJ whole genome shotgun (WGS) entry which is preliminary data.</text>
</comment>
<protein>
    <submittedName>
        <fullName evidence="1">C_GCAxxG_C_C family protein</fullName>
    </submittedName>
</protein>
<dbReference type="NCBIfam" id="TIGR01909">
    <property type="entry name" value="C_GCAxxG_C_C"/>
    <property type="match status" value="1"/>
</dbReference>
<evidence type="ECO:0000313" key="1">
    <source>
        <dbReference type="EMBL" id="RDU25013.1"/>
    </source>
</evidence>
<name>A0A371AZP8_9FIRM</name>
<dbReference type="Proteomes" id="UP000255036">
    <property type="component" value="Unassembled WGS sequence"/>
</dbReference>
<keyword evidence="2" id="KW-1185">Reference proteome</keyword>
<organism evidence="1 2">
    <name type="scientific">Anaerosacchariphilus polymeriproducens</name>
    <dbReference type="NCBI Taxonomy" id="1812858"/>
    <lineage>
        <taxon>Bacteria</taxon>
        <taxon>Bacillati</taxon>
        <taxon>Bacillota</taxon>
        <taxon>Clostridia</taxon>
        <taxon>Lachnospirales</taxon>
        <taxon>Lachnospiraceae</taxon>
        <taxon>Anaerosacchariphilus</taxon>
    </lineage>
</organism>
<dbReference type="Pfam" id="PF09719">
    <property type="entry name" value="C_GCAxxG_C_C"/>
    <property type="match status" value="1"/>
</dbReference>
<gene>
    <name evidence="1" type="ORF">DWV06_01950</name>
</gene>
<dbReference type="EMBL" id="QRCT01000009">
    <property type="protein sequence ID" value="RDU25013.1"/>
    <property type="molecule type" value="Genomic_DNA"/>
</dbReference>
<proteinExistence type="predicted"/>
<dbReference type="RefSeq" id="WP_115480497.1">
    <property type="nucleotide sequence ID" value="NZ_QRCT01000009.1"/>
</dbReference>
<dbReference type="InterPro" id="IPR010181">
    <property type="entry name" value="CGCAxxGCC_motif"/>
</dbReference>